<proteinExistence type="predicted"/>
<reference evidence="3 4" key="2">
    <citation type="journal article" date="2010" name="Stand. Genomic Sci.">
        <title>Complete genome sequence of Nakamurella multipartita type strain (Y-104).</title>
        <authorList>
            <person name="Tice H."/>
            <person name="Mayilraj S."/>
            <person name="Sims D."/>
            <person name="Lapidus A."/>
            <person name="Nolan M."/>
            <person name="Lucas S."/>
            <person name="Glavina Del Rio T."/>
            <person name="Copeland A."/>
            <person name="Cheng J.F."/>
            <person name="Meincke L."/>
            <person name="Bruce D."/>
            <person name="Goodwin L."/>
            <person name="Pitluck S."/>
            <person name="Ivanova N."/>
            <person name="Mavromatis K."/>
            <person name="Ovchinnikova G."/>
            <person name="Pati A."/>
            <person name="Chen A."/>
            <person name="Palaniappan K."/>
            <person name="Land M."/>
            <person name="Hauser L."/>
            <person name="Chang Y.J."/>
            <person name="Jeffries C.D."/>
            <person name="Detter J.C."/>
            <person name="Brettin T."/>
            <person name="Rohde M."/>
            <person name="Goker M."/>
            <person name="Bristow J."/>
            <person name="Eisen J.A."/>
            <person name="Markowitz V."/>
            <person name="Hugenholtz P."/>
            <person name="Kyrpides N.C."/>
            <person name="Klenk H.P."/>
            <person name="Chen F."/>
        </authorList>
    </citation>
    <scope>NUCLEOTIDE SEQUENCE [LARGE SCALE GENOMIC DNA]</scope>
    <source>
        <strain evidence="4">ATCC 700099 / DSM 44233 / CIP 104796 / JCM 9543 / NBRC 105858 / Y-104</strain>
    </source>
</reference>
<evidence type="ECO:0000259" key="2">
    <source>
        <dbReference type="Pfam" id="PF00881"/>
    </source>
</evidence>
<evidence type="ECO:0000256" key="1">
    <source>
        <dbReference type="SAM" id="MobiDB-lite"/>
    </source>
</evidence>
<protein>
    <recommendedName>
        <fullName evidence="2">Nitroreductase domain-containing protein</fullName>
    </recommendedName>
</protein>
<gene>
    <name evidence="3" type="ordered locus">Namu_3639</name>
</gene>
<dbReference type="eggNOG" id="COG0778">
    <property type="taxonomic scope" value="Bacteria"/>
</dbReference>
<dbReference type="Proteomes" id="UP000002218">
    <property type="component" value="Chromosome"/>
</dbReference>
<dbReference type="HOGENOM" id="CLU_051479_2_0_11"/>
<reference evidence="4" key="1">
    <citation type="submission" date="2009-09" db="EMBL/GenBank/DDBJ databases">
        <title>The complete genome of Nakamurella multipartita DSM 44233.</title>
        <authorList>
            <consortium name="US DOE Joint Genome Institute (JGI-PGF)"/>
            <person name="Lucas S."/>
            <person name="Copeland A."/>
            <person name="Lapidus A."/>
            <person name="Glavina del Rio T."/>
            <person name="Dalin E."/>
            <person name="Tice H."/>
            <person name="Bruce D."/>
            <person name="Goodwin L."/>
            <person name="Pitluck S."/>
            <person name="Kyrpides N."/>
            <person name="Mavromatis K."/>
            <person name="Ivanova N."/>
            <person name="Ovchinnikova G."/>
            <person name="Sims D."/>
            <person name="Meincke L."/>
            <person name="Brettin T."/>
            <person name="Detter J.C."/>
            <person name="Han C."/>
            <person name="Larimer F."/>
            <person name="Land M."/>
            <person name="Hauser L."/>
            <person name="Markowitz V."/>
            <person name="Cheng J.-F."/>
            <person name="Hugenholtz P."/>
            <person name="Woyke T."/>
            <person name="Wu D."/>
            <person name="Klenk H.-P."/>
            <person name="Eisen J.A."/>
        </authorList>
    </citation>
    <scope>NUCLEOTIDE SEQUENCE [LARGE SCALE GENOMIC DNA]</scope>
    <source>
        <strain evidence="4">ATCC 700099 / DSM 44233 / CIP 104796 / JCM 9543 / NBRC 105858 / Y-104</strain>
    </source>
</reference>
<dbReference type="STRING" id="479431.Namu_3639"/>
<keyword evidence="4" id="KW-1185">Reference proteome</keyword>
<feature type="region of interest" description="Disordered" evidence="1">
    <location>
        <begin position="306"/>
        <end position="332"/>
    </location>
</feature>
<accession>C8XFH4</accession>
<dbReference type="NCBIfam" id="NF047509">
    <property type="entry name" value="Rv3131_FMN_oxido"/>
    <property type="match status" value="1"/>
</dbReference>
<dbReference type="InterPro" id="IPR000415">
    <property type="entry name" value="Nitroreductase-like"/>
</dbReference>
<dbReference type="AlphaFoldDB" id="C8XFH4"/>
<dbReference type="InterPro" id="IPR050627">
    <property type="entry name" value="Nitroreductase/BluB"/>
</dbReference>
<feature type="domain" description="Nitroreductase" evidence="2">
    <location>
        <begin position="117"/>
        <end position="292"/>
    </location>
</feature>
<sequence length="332" mass="36420">MKAALGLSESATRRVVAAAGQAPSLFNTQPWRFRLAPDRIEIHPDRGRRLIAHDPDDRELRIACGAALFNLRLALHAHGVTPVVTIQPGETPDALAVIRPGPVTVQSRDDAALYAMIERRRTNRQPFLDAGVPASDRRLLIRAAADEHTVLHAIDHAERTGLRSIVAAADRRQRDDPACRAELQAWTGFGHRRPDGVPLSAAGPRPEPHDPWAYRDLGRRFSGVRVSDSPSRAEPFVVVLATVSDRPAEQIQAGQALQRVLLNATSLGLTASFLSQPIEVTENRRQLRQLLPCRLHPQTVLRLGFSSPVTTSTPRRDPADLIARTSLSSPGR</sequence>
<dbReference type="EMBL" id="CP001737">
    <property type="protein sequence ID" value="ACV79951.1"/>
    <property type="molecule type" value="Genomic_DNA"/>
</dbReference>
<dbReference type="Pfam" id="PF00881">
    <property type="entry name" value="Nitroreductase"/>
    <property type="match status" value="1"/>
</dbReference>
<dbReference type="Gene3D" id="3.40.109.10">
    <property type="entry name" value="NADH Oxidase"/>
    <property type="match status" value="1"/>
</dbReference>
<organism evidence="3 4">
    <name type="scientific">Nakamurella multipartita (strain ATCC 700099 / DSM 44233 / CIP 104796 / JCM 9543 / NBRC 105858 / Y-104)</name>
    <name type="common">Microsphaera multipartita</name>
    <dbReference type="NCBI Taxonomy" id="479431"/>
    <lineage>
        <taxon>Bacteria</taxon>
        <taxon>Bacillati</taxon>
        <taxon>Actinomycetota</taxon>
        <taxon>Actinomycetes</taxon>
        <taxon>Nakamurellales</taxon>
        <taxon>Nakamurellaceae</taxon>
        <taxon>Nakamurella</taxon>
    </lineage>
</organism>
<evidence type="ECO:0000313" key="4">
    <source>
        <dbReference type="Proteomes" id="UP000002218"/>
    </source>
</evidence>
<dbReference type="KEGG" id="nml:Namu_3639"/>
<dbReference type="PANTHER" id="PTHR23026">
    <property type="entry name" value="NADPH NITROREDUCTASE"/>
    <property type="match status" value="1"/>
</dbReference>
<dbReference type="GO" id="GO:0016491">
    <property type="term" value="F:oxidoreductase activity"/>
    <property type="evidence" value="ECO:0007669"/>
    <property type="project" value="InterPro"/>
</dbReference>
<dbReference type="SUPFAM" id="SSF55469">
    <property type="entry name" value="FMN-dependent nitroreductase-like"/>
    <property type="match status" value="2"/>
</dbReference>
<dbReference type="RefSeq" id="WP_015748792.1">
    <property type="nucleotide sequence ID" value="NC_013235.1"/>
</dbReference>
<dbReference type="PANTHER" id="PTHR23026:SF123">
    <property type="entry name" value="NAD(P)H NITROREDUCTASE RV3131-RELATED"/>
    <property type="match status" value="1"/>
</dbReference>
<dbReference type="InParanoid" id="C8XFH4"/>
<dbReference type="OrthoDB" id="8156917at2"/>
<evidence type="ECO:0000313" key="3">
    <source>
        <dbReference type="EMBL" id="ACV79951.1"/>
    </source>
</evidence>
<name>C8XFH4_NAKMY</name>
<dbReference type="InterPro" id="IPR029479">
    <property type="entry name" value="Nitroreductase"/>
</dbReference>